<dbReference type="Proteomes" id="UP000183954">
    <property type="component" value="Unassembled WGS sequence"/>
</dbReference>
<feature type="transmembrane region" description="Helical" evidence="1">
    <location>
        <begin position="120"/>
        <end position="139"/>
    </location>
</feature>
<organism evidence="3 4">
    <name type="scientific">Desulfosporosinus lacus DSM 15449</name>
    <dbReference type="NCBI Taxonomy" id="1121420"/>
    <lineage>
        <taxon>Bacteria</taxon>
        <taxon>Bacillati</taxon>
        <taxon>Bacillota</taxon>
        <taxon>Clostridia</taxon>
        <taxon>Eubacteriales</taxon>
        <taxon>Desulfitobacteriaceae</taxon>
        <taxon>Desulfosporosinus</taxon>
    </lineage>
</organism>
<feature type="transmembrane region" description="Helical" evidence="1">
    <location>
        <begin position="77"/>
        <end position="108"/>
    </location>
</feature>
<keyword evidence="1" id="KW-0472">Membrane</keyword>
<evidence type="ECO:0000313" key="3">
    <source>
        <dbReference type="EMBL" id="SHI25575.1"/>
    </source>
</evidence>
<evidence type="ECO:0000256" key="1">
    <source>
        <dbReference type="SAM" id="Phobius"/>
    </source>
</evidence>
<keyword evidence="1" id="KW-1133">Transmembrane helix</keyword>
<feature type="transmembrane region" description="Helical" evidence="1">
    <location>
        <begin position="39"/>
        <end position="56"/>
    </location>
</feature>
<dbReference type="OrthoDB" id="1809282at2"/>
<dbReference type="STRING" id="1121420.SAMN02746098_03442"/>
<dbReference type="AlphaFoldDB" id="A0A1M5ZMJ3"/>
<dbReference type="Pfam" id="PF07331">
    <property type="entry name" value="TctB"/>
    <property type="match status" value="1"/>
</dbReference>
<dbReference type="InterPro" id="IPR009936">
    <property type="entry name" value="DUF1468"/>
</dbReference>
<name>A0A1M5ZMJ3_9FIRM</name>
<feature type="domain" description="DUF1468" evidence="2">
    <location>
        <begin position="10"/>
        <end position="144"/>
    </location>
</feature>
<dbReference type="EMBL" id="FQXJ01000013">
    <property type="protein sequence ID" value="SHI25575.1"/>
    <property type="molecule type" value="Genomic_DNA"/>
</dbReference>
<evidence type="ECO:0000313" key="4">
    <source>
        <dbReference type="Proteomes" id="UP000183954"/>
    </source>
</evidence>
<keyword evidence="1" id="KW-0812">Transmembrane</keyword>
<keyword evidence="4" id="KW-1185">Reference proteome</keyword>
<sequence>MRIANRIVSFLIILSGLFLTFQSSNLDYMVDGTPGPGFMPYWLGISIALVAFIPAVKTFTKFASKLANPFKAGDFTNFFIVIGSSTLVMIITPVTGLLVALGLMVGVIAKLMGTQSWKTVIGLTVCTPVLLFGIFVKVLSVPLPKGIFGF</sequence>
<dbReference type="RefSeq" id="WP_073030942.1">
    <property type="nucleotide sequence ID" value="NZ_FQXJ01000013.1"/>
</dbReference>
<protein>
    <submittedName>
        <fullName evidence="3">Tripartite tricarboxylate transporter TctB family protein</fullName>
    </submittedName>
</protein>
<reference evidence="4" key="1">
    <citation type="submission" date="2016-11" db="EMBL/GenBank/DDBJ databases">
        <authorList>
            <person name="Varghese N."/>
            <person name="Submissions S."/>
        </authorList>
    </citation>
    <scope>NUCLEOTIDE SEQUENCE [LARGE SCALE GENOMIC DNA]</scope>
    <source>
        <strain evidence="4">DSM 15449</strain>
    </source>
</reference>
<gene>
    <name evidence="3" type="ORF">SAMN02746098_03442</name>
</gene>
<proteinExistence type="predicted"/>
<evidence type="ECO:0000259" key="2">
    <source>
        <dbReference type="Pfam" id="PF07331"/>
    </source>
</evidence>
<accession>A0A1M5ZMJ3</accession>